<evidence type="ECO:0000313" key="6">
    <source>
        <dbReference type="EMBL" id="MBZ7986947.1"/>
    </source>
</evidence>
<feature type="active site" evidence="4">
    <location>
        <position position="36"/>
    </location>
</feature>
<sequence>MKKVVLIGASTGGPSQIKFLIKDLELKNTSIIIAQHMQANFLPSYANQLNKECKSEVVLLDSPCFLEDKIYICQHNTELNLNLRASFNNGTFPFVPNVDLLFLSASKIARDYKMMAILLTGIGDDGAKGLFELYKKGVKCIGESEESCIVYGMPKRAYELNNQLTQLNIQDMQKELISFLKDF</sequence>
<feature type="domain" description="CheB-type methylesterase" evidence="5">
    <location>
        <begin position="1"/>
        <end position="183"/>
    </location>
</feature>
<comment type="caution">
    <text evidence="6">The sequence shown here is derived from an EMBL/GenBank/DDBJ whole genome shotgun (WGS) entry which is preliminary data.</text>
</comment>
<proteinExistence type="predicted"/>
<feature type="active site" evidence="4">
    <location>
        <position position="10"/>
    </location>
</feature>
<evidence type="ECO:0000313" key="7">
    <source>
        <dbReference type="Proteomes" id="UP000786183"/>
    </source>
</evidence>
<protein>
    <recommendedName>
        <fullName evidence="2">protein-glutamate methylesterase</fullName>
        <ecNumber evidence="2">3.1.1.61</ecNumber>
    </recommendedName>
</protein>
<dbReference type="RefSeq" id="WP_172230558.1">
    <property type="nucleotide sequence ID" value="NZ_CP035946.1"/>
</dbReference>
<gene>
    <name evidence="6" type="ORF">AVCANL283_02285</name>
</gene>
<dbReference type="Gene3D" id="3.40.50.180">
    <property type="entry name" value="Methylesterase CheB, C-terminal domain"/>
    <property type="match status" value="1"/>
</dbReference>
<dbReference type="InterPro" id="IPR035909">
    <property type="entry name" value="CheB_C"/>
</dbReference>
<dbReference type="SUPFAM" id="SSF52738">
    <property type="entry name" value="Methylesterase CheB, C-terminal domain"/>
    <property type="match status" value="1"/>
</dbReference>
<dbReference type="Pfam" id="PF01339">
    <property type="entry name" value="CheB_methylest"/>
    <property type="match status" value="1"/>
</dbReference>
<reference evidence="6 7" key="1">
    <citation type="submission" date="2020-07" db="EMBL/GenBank/DDBJ databases">
        <title>Transfer of Campylobacter canadensis to the novel genus Avispirillum gen. nov., that also includes two novel species recovered from migratory waterfowl: Avispirillum anseris sp. nov. and Avispirillum brantae sp. nov.</title>
        <authorList>
            <person name="Miller W.G."/>
            <person name="Chapman M.H."/>
            <person name="Yee E."/>
            <person name="Inglis G.D."/>
        </authorList>
    </citation>
    <scope>NUCLEOTIDE SEQUENCE [LARGE SCALE GENOMIC DNA]</scope>
    <source>
        <strain evidence="6 7">L283</strain>
    </source>
</reference>
<evidence type="ECO:0000256" key="1">
    <source>
        <dbReference type="ARBA" id="ARBA00022801"/>
    </source>
</evidence>
<evidence type="ECO:0000256" key="2">
    <source>
        <dbReference type="ARBA" id="ARBA00039140"/>
    </source>
</evidence>
<evidence type="ECO:0000259" key="5">
    <source>
        <dbReference type="PROSITE" id="PS50122"/>
    </source>
</evidence>
<keyword evidence="4" id="KW-0145">Chemotaxis</keyword>
<name>A0ABS7WRJ3_9BACT</name>
<comment type="catalytic activity">
    <reaction evidence="3">
        <text>[protein]-L-glutamate 5-O-methyl ester + H2O = L-glutamyl-[protein] + methanol + H(+)</text>
        <dbReference type="Rhea" id="RHEA:23236"/>
        <dbReference type="Rhea" id="RHEA-COMP:10208"/>
        <dbReference type="Rhea" id="RHEA-COMP:10311"/>
        <dbReference type="ChEBI" id="CHEBI:15377"/>
        <dbReference type="ChEBI" id="CHEBI:15378"/>
        <dbReference type="ChEBI" id="CHEBI:17790"/>
        <dbReference type="ChEBI" id="CHEBI:29973"/>
        <dbReference type="ChEBI" id="CHEBI:82795"/>
        <dbReference type="EC" id="3.1.1.61"/>
    </reaction>
</comment>
<dbReference type="PROSITE" id="PS50122">
    <property type="entry name" value="CHEB"/>
    <property type="match status" value="1"/>
</dbReference>
<dbReference type="Proteomes" id="UP000786183">
    <property type="component" value="Unassembled WGS sequence"/>
</dbReference>
<dbReference type="PANTHER" id="PTHR42872">
    <property type="entry name" value="PROTEIN-GLUTAMATE METHYLESTERASE/PROTEIN-GLUTAMINE GLUTAMINASE"/>
    <property type="match status" value="1"/>
</dbReference>
<dbReference type="CDD" id="cd16432">
    <property type="entry name" value="CheB_Rec"/>
    <property type="match status" value="1"/>
</dbReference>
<dbReference type="InterPro" id="IPR000673">
    <property type="entry name" value="Sig_transdc_resp-reg_Me-estase"/>
</dbReference>
<dbReference type="PANTHER" id="PTHR42872:SF6">
    <property type="entry name" value="PROTEIN-GLUTAMATE METHYLESTERASE_PROTEIN-GLUTAMINE GLUTAMINASE"/>
    <property type="match status" value="1"/>
</dbReference>
<keyword evidence="7" id="KW-1185">Reference proteome</keyword>
<dbReference type="EMBL" id="JACGBB010000003">
    <property type="protein sequence ID" value="MBZ7986947.1"/>
    <property type="molecule type" value="Genomic_DNA"/>
</dbReference>
<accession>A0ABS7WRJ3</accession>
<organism evidence="6 7">
    <name type="scientific">Campylobacter canadensis</name>
    <dbReference type="NCBI Taxonomy" id="449520"/>
    <lineage>
        <taxon>Bacteria</taxon>
        <taxon>Pseudomonadati</taxon>
        <taxon>Campylobacterota</taxon>
        <taxon>Epsilonproteobacteria</taxon>
        <taxon>Campylobacterales</taxon>
        <taxon>Campylobacteraceae</taxon>
        <taxon>Campylobacter</taxon>
    </lineage>
</organism>
<dbReference type="EC" id="3.1.1.61" evidence="2"/>
<evidence type="ECO:0000256" key="3">
    <source>
        <dbReference type="ARBA" id="ARBA00048267"/>
    </source>
</evidence>
<feature type="active site" evidence="4">
    <location>
        <position position="125"/>
    </location>
</feature>
<keyword evidence="1 4" id="KW-0378">Hydrolase</keyword>
<evidence type="ECO:0000256" key="4">
    <source>
        <dbReference type="PROSITE-ProRule" id="PRU00050"/>
    </source>
</evidence>